<protein>
    <submittedName>
        <fullName evidence="2">Uncharacterized protein</fullName>
    </submittedName>
</protein>
<evidence type="ECO:0000313" key="3">
    <source>
        <dbReference type="Proteomes" id="UP000324222"/>
    </source>
</evidence>
<gene>
    <name evidence="2" type="ORF">E2C01_087949</name>
</gene>
<comment type="caution">
    <text evidence="2">The sequence shown here is derived from an EMBL/GenBank/DDBJ whole genome shotgun (WGS) entry which is preliminary data.</text>
</comment>
<organism evidence="2 3">
    <name type="scientific">Portunus trituberculatus</name>
    <name type="common">Swimming crab</name>
    <name type="synonym">Neptunus trituberculatus</name>
    <dbReference type="NCBI Taxonomy" id="210409"/>
    <lineage>
        <taxon>Eukaryota</taxon>
        <taxon>Metazoa</taxon>
        <taxon>Ecdysozoa</taxon>
        <taxon>Arthropoda</taxon>
        <taxon>Crustacea</taxon>
        <taxon>Multicrustacea</taxon>
        <taxon>Malacostraca</taxon>
        <taxon>Eumalacostraca</taxon>
        <taxon>Eucarida</taxon>
        <taxon>Decapoda</taxon>
        <taxon>Pleocyemata</taxon>
        <taxon>Brachyura</taxon>
        <taxon>Eubrachyura</taxon>
        <taxon>Portunoidea</taxon>
        <taxon>Portunidae</taxon>
        <taxon>Portuninae</taxon>
        <taxon>Portunus</taxon>
    </lineage>
</organism>
<dbReference type="EMBL" id="VSRR010092701">
    <property type="protein sequence ID" value="MPC92839.1"/>
    <property type="molecule type" value="Genomic_DNA"/>
</dbReference>
<reference evidence="2 3" key="1">
    <citation type="submission" date="2019-05" db="EMBL/GenBank/DDBJ databases">
        <title>Another draft genome of Portunus trituberculatus and its Hox gene families provides insights of decapod evolution.</title>
        <authorList>
            <person name="Jeong J.-H."/>
            <person name="Song I."/>
            <person name="Kim S."/>
            <person name="Choi T."/>
            <person name="Kim D."/>
            <person name="Ryu S."/>
            <person name="Kim W."/>
        </authorList>
    </citation>
    <scope>NUCLEOTIDE SEQUENCE [LARGE SCALE GENOMIC DNA]</scope>
    <source>
        <tissue evidence="2">Muscle</tissue>
    </source>
</reference>
<evidence type="ECO:0000313" key="2">
    <source>
        <dbReference type="EMBL" id="MPC92839.1"/>
    </source>
</evidence>
<name>A0A5B7JD72_PORTR</name>
<keyword evidence="1" id="KW-0812">Transmembrane</keyword>
<dbReference type="AlphaFoldDB" id="A0A5B7JD72"/>
<proteinExistence type="predicted"/>
<dbReference type="Proteomes" id="UP000324222">
    <property type="component" value="Unassembled WGS sequence"/>
</dbReference>
<keyword evidence="1" id="KW-1133">Transmembrane helix</keyword>
<keyword evidence="1" id="KW-0472">Membrane</keyword>
<sequence length="151" mass="16689">MYRKTQLELPLEHRCSPQPPDYKQSGLREIACTERLAGWLAGGGRQEVEGRGMREHEWVVGGDACEKIEKVLGGVGCEWLTSEMIYMVCVLNQFDLSYYFKGCGGDGSVVCYEVTRKSTLLKYCWMTVGGGNTVVMVVVVVVVVVVKADGL</sequence>
<feature type="transmembrane region" description="Helical" evidence="1">
    <location>
        <begin position="123"/>
        <end position="146"/>
    </location>
</feature>
<accession>A0A5B7JD72</accession>
<keyword evidence="3" id="KW-1185">Reference proteome</keyword>
<evidence type="ECO:0000256" key="1">
    <source>
        <dbReference type="SAM" id="Phobius"/>
    </source>
</evidence>